<feature type="transmembrane region" description="Helical" evidence="7">
    <location>
        <begin position="183"/>
        <end position="202"/>
    </location>
</feature>
<organism evidence="8 9">
    <name type="scientific">Apiotrichum porosum</name>
    <dbReference type="NCBI Taxonomy" id="105984"/>
    <lineage>
        <taxon>Eukaryota</taxon>
        <taxon>Fungi</taxon>
        <taxon>Dikarya</taxon>
        <taxon>Basidiomycota</taxon>
        <taxon>Agaricomycotina</taxon>
        <taxon>Tremellomycetes</taxon>
        <taxon>Trichosporonales</taxon>
        <taxon>Trichosporonaceae</taxon>
        <taxon>Apiotrichum</taxon>
    </lineage>
</organism>
<dbReference type="OrthoDB" id="3900342at2759"/>
<feature type="transmembrane region" description="Helical" evidence="7">
    <location>
        <begin position="397"/>
        <end position="416"/>
    </location>
</feature>
<keyword evidence="3 7" id="KW-0812">Transmembrane</keyword>
<evidence type="ECO:0000256" key="2">
    <source>
        <dbReference type="ARBA" id="ARBA00022448"/>
    </source>
</evidence>
<dbReference type="Proteomes" id="UP000279236">
    <property type="component" value="Unassembled WGS sequence"/>
</dbReference>
<evidence type="ECO:0000256" key="4">
    <source>
        <dbReference type="ARBA" id="ARBA00022989"/>
    </source>
</evidence>
<dbReference type="EMBL" id="RSCE01000002">
    <property type="protein sequence ID" value="RSH86469.1"/>
    <property type="molecule type" value="Genomic_DNA"/>
</dbReference>
<dbReference type="PANTHER" id="PTHR45649:SF28">
    <property type="entry name" value="TRANSPORTER, PUTATIVE (EUROFUNG)-RELATED"/>
    <property type="match status" value="1"/>
</dbReference>
<evidence type="ECO:0000313" key="9">
    <source>
        <dbReference type="Proteomes" id="UP000279236"/>
    </source>
</evidence>
<comment type="subcellular location">
    <subcellularLocation>
        <location evidence="1">Membrane</location>
        <topology evidence="1">Multi-pass membrane protein</topology>
    </subcellularLocation>
</comment>
<feature type="transmembrane region" description="Helical" evidence="7">
    <location>
        <begin position="92"/>
        <end position="111"/>
    </location>
</feature>
<evidence type="ECO:0000256" key="6">
    <source>
        <dbReference type="SAM" id="MobiDB-lite"/>
    </source>
</evidence>
<dbReference type="STRING" id="105984.A0A427Y5U9"/>
<dbReference type="Gene3D" id="1.20.1740.10">
    <property type="entry name" value="Amino acid/polyamine transporter I"/>
    <property type="match status" value="1"/>
</dbReference>
<feature type="transmembrane region" description="Helical" evidence="7">
    <location>
        <begin position="493"/>
        <end position="514"/>
    </location>
</feature>
<evidence type="ECO:0000256" key="7">
    <source>
        <dbReference type="SAM" id="Phobius"/>
    </source>
</evidence>
<dbReference type="GeneID" id="39589268"/>
<evidence type="ECO:0008006" key="10">
    <source>
        <dbReference type="Google" id="ProtNLM"/>
    </source>
</evidence>
<feature type="transmembrane region" description="Helical" evidence="7">
    <location>
        <begin position="63"/>
        <end position="86"/>
    </location>
</feature>
<feature type="transmembrane region" description="Helical" evidence="7">
    <location>
        <begin position="422"/>
        <end position="443"/>
    </location>
</feature>
<dbReference type="InterPro" id="IPR002293">
    <property type="entry name" value="AA/rel_permease1"/>
</dbReference>
<proteinExistence type="predicted"/>
<feature type="transmembrane region" description="Helical" evidence="7">
    <location>
        <begin position="294"/>
        <end position="316"/>
    </location>
</feature>
<accession>A0A427Y5U9</accession>
<comment type="caution">
    <text evidence="8">The sequence shown here is derived from an EMBL/GenBank/DDBJ whole genome shotgun (WGS) entry which is preliminary data.</text>
</comment>
<sequence>MTVETVAPTDTKHLRPGSPSLSSSKEAGNVTIVAHEEDLDGDAGLHELGYKAELHRTRGFMDVFAMSITCLAVPYGYGTTLATGIYGGGPMTMVWGSLIVTILQWTIAFSLGELASRWPTSAGAYYWTFQLAPKRFRTVLSYINGWLLLTAVLLTTTSVAFGISQHIVATVNIVHPDWSPAQWVYILIAYALLALAAIPLLMNPRYLTFMEKTNVIVTWVYKFAHIIVLSARAKAGRRSAKYAFTHYEPQLSGWGDVWTFFIGFLPGAYANCAPGFVLAMTEEVHKPETNVPRAMAYSMMPASFVLAWAFILPLTFTMPSSEVLLEAPNGIVLPYAYKLIVGNDAGAILLMLGILYIGFNCLVGINTTASRQLWSFSRDHAVPGSAIWSRVTPSGNVPYAIALCLVVQCLLCLIDLGSTTAFNSFVSTAVNAFMAAYALPILLSLLEGRKSISSAPFTRRIVGLVCNWVVMIWAPLGLVIFSMPAVIPVTAQTMNYSSVVLGGFITIASVWYLVYARRVYKGPPASAELH</sequence>
<feature type="transmembrane region" description="Helical" evidence="7">
    <location>
        <begin position="464"/>
        <end position="487"/>
    </location>
</feature>
<dbReference type="GO" id="GO:0016020">
    <property type="term" value="C:membrane"/>
    <property type="evidence" value="ECO:0007669"/>
    <property type="project" value="UniProtKB-SubCell"/>
</dbReference>
<evidence type="ECO:0000256" key="1">
    <source>
        <dbReference type="ARBA" id="ARBA00004141"/>
    </source>
</evidence>
<keyword evidence="4 7" id="KW-1133">Transmembrane helix</keyword>
<dbReference type="Pfam" id="PF13520">
    <property type="entry name" value="AA_permease_2"/>
    <property type="match status" value="1"/>
</dbReference>
<evidence type="ECO:0000313" key="8">
    <source>
        <dbReference type="EMBL" id="RSH86469.1"/>
    </source>
</evidence>
<protein>
    <recommendedName>
        <fullName evidence="10">GABA-specific high-affinity permease</fullName>
    </recommendedName>
</protein>
<reference evidence="8 9" key="1">
    <citation type="submission" date="2018-11" db="EMBL/GenBank/DDBJ databases">
        <title>Genome sequence of Apiotrichum porosum DSM 27194.</title>
        <authorList>
            <person name="Aliyu H."/>
            <person name="Gorte O."/>
            <person name="Ochsenreither K."/>
        </authorList>
    </citation>
    <scope>NUCLEOTIDE SEQUENCE [LARGE SCALE GENOMIC DNA]</scope>
    <source>
        <strain evidence="8 9">DSM 27194</strain>
    </source>
</reference>
<keyword evidence="5 7" id="KW-0472">Membrane</keyword>
<evidence type="ECO:0000256" key="3">
    <source>
        <dbReference type="ARBA" id="ARBA00022692"/>
    </source>
</evidence>
<dbReference type="RefSeq" id="XP_028479254.1">
    <property type="nucleotide sequence ID" value="XM_028620282.1"/>
</dbReference>
<keyword evidence="9" id="KW-1185">Reference proteome</keyword>
<dbReference type="AlphaFoldDB" id="A0A427Y5U9"/>
<dbReference type="PANTHER" id="PTHR45649">
    <property type="entry name" value="AMINO-ACID PERMEASE BAT1"/>
    <property type="match status" value="1"/>
</dbReference>
<name>A0A427Y5U9_9TREE</name>
<keyword evidence="2" id="KW-0813">Transport</keyword>
<feature type="region of interest" description="Disordered" evidence="6">
    <location>
        <begin position="1"/>
        <end position="27"/>
    </location>
</feature>
<evidence type="ECO:0000256" key="5">
    <source>
        <dbReference type="ARBA" id="ARBA00023136"/>
    </source>
</evidence>
<feature type="transmembrane region" description="Helical" evidence="7">
    <location>
        <begin position="345"/>
        <end position="365"/>
    </location>
</feature>
<feature type="transmembrane region" description="Helical" evidence="7">
    <location>
        <begin position="139"/>
        <end position="163"/>
    </location>
</feature>
<gene>
    <name evidence="8" type="ORF">EHS24_004725</name>
</gene>
<dbReference type="GO" id="GO:0022857">
    <property type="term" value="F:transmembrane transporter activity"/>
    <property type="evidence" value="ECO:0007669"/>
    <property type="project" value="InterPro"/>
</dbReference>
<dbReference type="PIRSF" id="PIRSF006060">
    <property type="entry name" value="AA_transporter"/>
    <property type="match status" value="1"/>
</dbReference>